<evidence type="ECO:0000313" key="5">
    <source>
        <dbReference type="EMBL" id="MDP8567864.1"/>
    </source>
</evidence>
<dbReference type="PROSITE" id="PS00662">
    <property type="entry name" value="T2SP_E"/>
    <property type="match status" value="1"/>
</dbReference>
<evidence type="ECO:0000256" key="2">
    <source>
        <dbReference type="ARBA" id="ARBA00022741"/>
    </source>
</evidence>
<gene>
    <name evidence="5" type="ORF">Q9291_08370</name>
</gene>
<evidence type="ECO:0000256" key="1">
    <source>
        <dbReference type="ARBA" id="ARBA00006611"/>
    </source>
</evidence>
<dbReference type="SUPFAM" id="SSF160246">
    <property type="entry name" value="EspE N-terminal domain-like"/>
    <property type="match status" value="1"/>
</dbReference>
<accession>A0ABT9JTS8</accession>
<dbReference type="PANTHER" id="PTHR30258">
    <property type="entry name" value="TYPE II SECRETION SYSTEM PROTEIN GSPE-RELATED"/>
    <property type="match status" value="1"/>
</dbReference>
<dbReference type="Gene3D" id="3.30.450.90">
    <property type="match status" value="1"/>
</dbReference>
<dbReference type="EMBL" id="JAVCAP010000015">
    <property type="protein sequence ID" value="MDP8567864.1"/>
    <property type="molecule type" value="Genomic_DNA"/>
</dbReference>
<organism evidence="5 6">
    <name type="scientific">Methylophilus aquaticus</name>
    <dbReference type="NCBI Taxonomy" id="1971610"/>
    <lineage>
        <taxon>Bacteria</taxon>
        <taxon>Pseudomonadati</taxon>
        <taxon>Pseudomonadota</taxon>
        <taxon>Betaproteobacteria</taxon>
        <taxon>Nitrosomonadales</taxon>
        <taxon>Methylophilaceae</taxon>
        <taxon>Methylophilus</taxon>
    </lineage>
</organism>
<keyword evidence="3" id="KW-0067">ATP-binding</keyword>
<dbReference type="InterPro" id="IPR037257">
    <property type="entry name" value="T2SS_E_N_sf"/>
</dbReference>
<name>A0ABT9JTS8_9PROT</name>
<dbReference type="Gene3D" id="3.30.300.160">
    <property type="entry name" value="Type II secretion system, protein E, N-terminal domain"/>
    <property type="match status" value="1"/>
</dbReference>
<proteinExistence type="inferred from homology"/>
<dbReference type="Pfam" id="PF05157">
    <property type="entry name" value="MshEN"/>
    <property type="match status" value="1"/>
</dbReference>
<dbReference type="InterPro" id="IPR003593">
    <property type="entry name" value="AAA+_ATPase"/>
</dbReference>
<dbReference type="InterPro" id="IPR001482">
    <property type="entry name" value="T2SS/T4SS_dom"/>
</dbReference>
<evidence type="ECO:0000259" key="4">
    <source>
        <dbReference type="PROSITE" id="PS00662"/>
    </source>
</evidence>
<keyword evidence="2" id="KW-0547">Nucleotide-binding</keyword>
<dbReference type="RefSeq" id="WP_306389587.1">
    <property type="nucleotide sequence ID" value="NZ_JAVCAP010000015.1"/>
</dbReference>
<comment type="similarity">
    <text evidence="1">Belongs to the GSP E family.</text>
</comment>
<dbReference type="InterPro" id="IPR007831">
    <property type="entry name" value="T2SS_GspE_N"/>
</dbReference>
<dbReference type="Pfam" id="PF00437">
    <property type="entry name" value="T2SSE"/>
    <property type="match status" value="1"/>
</dbReference>
<dbReference type="CDD" id="cd01129">
    <property type="entry name" value="PulE-GspE-like"/>
    <property type="match status" value="1"/>
</dbReference>
<dbReference type="Gene3D" id="3.40.50.300">
    <property type="entry name" value="P-loop containing nucleotide triphosphate hydrolases"/>
    <property type="match status" value="1"/>
</dbReference>
<evidence type="ECO:0000313" key="6">
    <source>
        <dbReference type="Proteomes" id="UP001225906"/>
    </source>
</evidence>
<keyword evidence="6" id="KW-1185">Reference proteome</keyword>
<dbReference type="InterPro" id="IPR027417">
    <property type="entry name" value="P-loop_NTPase"/>
</dbReference>
<sequence length="581" mass="64809">MTEAHSASTQGKPRIGERMLSQGMVTVDQLQIALIEQRKHGLLLGQQLVRLNFVTEALVRDLLASQHAYDSIDLGQVIPDPEVLAMVPEAFARQYRLLPLEFSVDNRSVRVAMADVFDVIALDQLRQRLGQDVQLKPLLATDAQIEQAHDKFYGHALSLEEILHEIETGQLTPKASLEIAQGQQPVVRLVNAILIDAVKQVASDLHFEPERGFLRIRYRVDGVLWQIRSLHERYWPAMCVRLKIMAGLDIAEQRCPQDGRMHLLLCGREIDFRVSSQPTLHGENIVLRVLDREKSIIPLSQMGLRALQLERLHAMLEKPEGMIVLTGPTGSGKTTTLYSLLNHLNHEQVNIMTLEDPVEYPVMQLRQTSVNEANKVNFSDGIRAILRQDPDIILVGEVRDEATASMALRAAMTGHLVMTTLHTNSAPAAFTRLQDLGLKPQLIAGNVIAVIGQRLLRRLCIYCKQGVKPDAERLQWLAGWATNMGISVPDMLYEAVGCEHCRMTGYRGRLAVMEIFALCPALDALLPTAPSLAQLQELARVNGYHTLAEEGLCTVLTGDVSWQELKRVIDVSTLLNTAQLP</sequence>
<reference evidence="6" key="1">
    <citation type="journal article" date="2019" name="Int. J. Syst. Evol. Microbiol.">
        <title>The Global Catalogue of Microorganisms (GCM) 10K type strain sequencing project: providing services to taxonomists for standard genome sequencing and annotation.</title>
        <authorList>
            <consortium name="The Broad Institute Genomics Platform"/>
            <consortium name="The Broad Institute Genome Sequencing Center for Infectious Disease"/>
            <person name="Wu L."/>
            <person name="Ma J."/>
        </authorList>
    </citation>
    <scope>NUCLEOTIDE SEQUENCE [LARGE SCALE GENOMIC DNA]</scope>
    <source>
        <strain evidence="6">VKM B-3159</strain>
    </source>
</reference>
<comment type="caution">
    <text evidence="5">The sequence shown here is derived from an EMBL/GenBank/DDBJ whole genome shotgun (WGS) entry which is preliminary data.</text>
</comment>
<dbReference type="Proteomes" id="UP001225906">
    <property type="component" value="Unassembled WGS sequence"/>
</dbReference>
<evidence type="ECO:0000256" key="3">
    <source>
        <dbReference type="ARBA" id="ARBA00022840"/>
    </source>
</evidence>
<dbReference type="PANTHER" id="PTHR30258:SF2">
    <property type="entry name" value="COMG OPERON PROTEIN 1"/>
    <property type="match status" value="1"/>
</dbReference>
<dbReference type="SUPFAM" id="SSF52540">
    <property type="entry name" value="P-loop containing nucleoside triphosphate hydrolases"/>
    <property type="match status" value="1"/>
</dbReference>
<feature type="domain" description="Bacterial type II secretion system protein E" evidence="4">
    <location>
        <begin position="386"/>
        <end position="400"/>
    </location>
</feature>
<dbReference type="SMART" id="SM00382">
    <property type="entry name" value="AAA"/>
    <property type="match status" value="1"/>
</dbReference>
<protein>
    <submittedName>
        <fullName evidence="5">GspE/PulE family protein</fullName>
    </submittedName>
</protein>